<dbReference type="RefSeq" id="WP_248156280.1">
    <property type="nucleotide sequence ID" value="NZ_JALNMJ010000012.1"/>
</dbReference>
<dbReference type="InterPro" id="IPR001451">
    <property type="entry name" value="Hexapep"/>
</dbReference>
<dbReference type="CDD" id="cd04647">
    <property type="entry name" value="LbH_MAT_like"/>
    <property type="match status" value="1"/>
</dbReference>
<evidence type="ECO:0000313" key="3">
    <source>
        <dbReference type="EMBL" id="MCK7613970.1"/>
    </source>
</evidence>
<dbReference type="GO" id="GO:0016746">
    <property type="term" value="F:acyltransferase activity"/>
    <property type="evidence" value="ECO:0007669"/>
    <property type="project" value="UniProtKB-KW"/>
</dbReference>
<dbReference type="PANTHER" id="PTHR23416">
    <property type="entry name" value="SIALIC ACID SYNTHASE-RELATED"/>
    <property type="match status" value="1"/>
</dbReference>
<dbReference type="InterPro" id="IPR051159">
    <property type="entry name" value="Hexapeptide_acetyltransf"/>
</dbReference>
<keyword evidence="3" id="KW-0012">Acyltransferase</keyword>
<comment type="caution">
    <text evidence="3">The sequence shown here is derived from an EMBL/GenBank/DDBJ whole genome shotgun (WGS) entry which is preliminary data.</text>
</comment>
<reference evidence="3" key="1">
    <citation type="submission" date="2022-04" db="EMBL/GenBank/DDBJ databases">
        <title>Roseibium sp. CAU 1639 isolated from mud.</title>
        <authorList>
            <person name="Kim W."/>
        </authorList>
    </citation>
    <scope>NUCLEOTIDE SEQUENCE</scope>
    <source>
        <strain evidence="3">CAU 1639</strain>
    </source>
</reference>
<dbReference type="PANTHER" id="PTHR23416:SF23">
    <property type="entry name" value="ACETYLTRANSFERASE C18B11.09C-RELATED"/>
    <property type="match status" value="1"/>
</dbReference>
<organism evidence="3 4">
    <name type="scientific">Roseibium sediminicola</name>
    <dbReference type="NCBI Taxonomy" id="2933272"/>
    <lineage>
        <taxon>Bacteria</taxon>
        <taxon>Pseudomonadati</taxon>
        <taxon>Pseudomonadota</taxon>
        <taxon>Alphaproteobacteria</taxon>
        <taxon>Hyphomicrobiales</taxon>
        <taxon>Stappiaceae</taxon>
        <taxon>Roseibium</taxon>
    </lineage>
</organism>
<evidence type="ECO:0000256" key="2">
    <source>
        <dbReference type="ARBA" id="ARBA00022679"/>
    </source>
</evidence>
<dbReference type="Pfam" id="PF00132">
    <property type="entry name" value="Hexapep"/>
    <property type="match status" value="1"/>
</dbReference>
<accession>A0ABT0GWZ7</accession>
<keyword evidence="2" id="KW-0808">Transferase</keyword>
<protein>
    <submittedName>
        <fullName evidence="3">Acyltransferase</fullName>
    </submittedName>
</protein>
<dbReference type="SUPFAM" id="SSF51161">
    <property type="entry name" value="Trimeric LpxA-like enzymes"/>
    <property type="match status" value="1"/>
</dbReference>
<sequence length="163" mass="16848">MTLEIDPTAHVSALADIEDSVRGTVIRIGARSVIDSFVKIKPAGGSGDVVIGENVTLNSGCVIYTGHGLTIGNNVAIAANCTFAPVNHAFADRDRLIVEQGFQPSRGGITIGDDIWIGANCVFLDGAVVNTGCVIAAGTVVREEIPAYSIVGGNPMRQIGARS</sequence>
<dbReference type="Pfam" id="PF14602">
    <property type="entry name" value="Hexapep_2"/>
    <property type="match status" value="1"/>
</dbReference>
<evidence type="ECO:0000313" key="4">
    <source>
        <dbReference type="Proteomes" id="UP001431221"/>
    </source>
</evidence>
<dbReference type="InterPro" id="IPR011004">
    <property type="entry name" value="Trimer_LpxA-like_sf"/>
</dbReference>
<dbReference type="Proteomes" id="UP001431221">
    <property type="component" value="Unassembled WGS sequence"/>
</dbReference>
<name>A0ABT0GWZ7_9HYPH</name>
<keyword evidence="4" id="KW-1185">Reference proteome</keyword>
<evidence type="ECO:0000256" key="1">
    <source>
        <dbReference type="ARBA" id="ARBA00007274"/>
    </source>
</evidence>
<proteinExistence type="inferred from homology"/>
<dbReference type="EMBL" id="JALNMJ010000012">
    <property type="protein sequence ID" value="MCK7613970.1"/>
    <property type="molecule type" value="Genomic_DNA"/>
</dbReference>
<gene>
    <name evidence="3" type="ORF">M0H32_17515</name>
</gene>
<comment type="similarity">
    <text evidence="1">Belongs to the transferase hexapeptide repeat family.</text>
</comment>
<dbReference type="Gene3D" id="2.160.10.10">
    <property type="entry name" value="Hexapeptide repeat proteins"/>
    <property type="match status" value="1"/>
</dbReference>